<dbReference type="OrthoDB" id="267336at2"/>
<evidence type="ECO:0000313" key="4">
    <source>
        <dbReference type="Proteomes" id="UP000291613"/>
    </source>
</evidence>
<proteinExistence type="predicted"/>
<dbReference type="GO" id="GO:0004252">
    <property type="term" value="F:serine-type endopeptidase activity"/>
    <property type="evidence" value="ECO:0007669"/>
    <property type="project" value="InterPro"/>
</dbReference>
<accession>A0A4Q9GP44</accession>
<dbReference type="InterPro" id="IPR001254">
    <property type="entry name" value="Trypsin_dom"/>
</dbReference>
<dbReference type="Proteomes" id="UP000291613">
    <property type="component" value="Unassembled WGS sequence"/>
</dbReference>
<keyword evidence="4" id="KW-1185">Reference proteome</keyword>
<dbReference type="Pfam" id="PF00089">
    <property type="entry name" value="Trypsin"/>
    <property type="match status" value="1"/>
</dbReference>
<dbReference type="InterPro" id="IPR001314">
    <property type="entry name" value="Peptidase_S1A"/>
</dbReference>
<organism evidence="3 4">
    <name type="scientific">Hansschlegelia quercus</name>
    <dbReference type="NCBI Taxonomy" id="2528245"/>
    <lineage>
        <taxon>Bacteria</taxon>
        <taxon>Pseudomonadati</taxon>
        <taxon>Pseudomonadota</taxon>
        <taxon>Alphaproteobacteria</taxon>
        <taxon>Hyphomicrobiales</taxon>
        <taxon>Methylopilaceae</taxon>
        <taxon>Hansschlegelia</taxon>
    </lineage>
</organism>
<dbReference type="PROSITE" id="PS00134">
    <property type="entry name" value="TRYPSIN_HIS"/>
    <property type="match status" value="1"/>
</dbReference>
<evidence type="ECO:0000259" key="2">
    <source>
        <dbReference type="Pfam" id="PF00089"/>
    </source>
</evidence>
<feature type="signal peptide" evidence="1">
    <location>
        <begin position="1"/>
        <end position="18"/>
    </location>
</feature>
<name>A0A4Q9GP44_9HYPH</name>
<dbReference type="AlphaFoldDB" id="A0A4Q9GP44"/>
<dbReference type="Gene3D" id="2.40.10.10">
    <property type="entry name" value="Trypsin-like serine proteases"/>
    <property type="match status" value="2"/>
</dbReference>
<keyword evidence="1" id="KW-0732">Signal</keyword>
<dbReference type="InterPro" id="IPR018114">
    <property type="entry name" value="TRYPSIN_HIS"/>
</dbReference>
<protein>
    <submittedName>
        <fullName evidence="3">Trypsin-like serine protease</fullName>
    </submittedName>
</protein>
<sequence>MRFALLLLALVATSPARADDGAAVAALAITPLPDGKAEIAQCSGALIAPDLVLTAGHCVDRIVSVAQLAVFPYRGVDALPPPRRVAAYVQGPGHVKGWRALPGDPETRRGEIAADLALLRLEQPLMEHPPRTLAAGIVADPMTGASMAGVDRQGKLMETPLTSIRFATGPGERVAFATAAKRVCTGVSGSPVSANGVVWGLVVAVLKPSKGCGSRIVIAPVDDGIAVARMQAGVGR</sequence>
<evidence type="ECO:0000256" key="1">
    <source>
        <dbReference type="SAM" id="SignalP"/>
    </source>
</evidence>
<dbReference type="InterPro" id="IPR043504">
    <property type="entry name" value="Peptidase_S1_PA_chymotrypsin"/>
</dbReference>
<reference evidence="3 4" key="1">
    <citation type="submission" date="2019-02" db="EMBL/GenBank/DDBJ databases">
        <title>Hansschlegelia quercus sp. nov., a novel methylotrophic bacterium from buds of oak (Quercus robur L.).</title>
        <authorList>
            <person name="Agafonova N.V."/>
            <person name="Kaparullina E.N."/>
            <person name="Grouzdev D.S."/>
            <person name="Doronina N.V."/>
        </authorList>
    </citation>
    <scope>NUCLEOTIDE SEQUENCE [LARGE SCALE GENOMIC DNA]</scope>
    <source>
        <strain evidence="3 4">Dub</strain>
    </source>
</reference>
<gene>
    <name evidence="3" type="ORF">EYR15_02105</name>
</gene>
<feature type="chain" id="PRO_5020184664" evidence="1">
    <location>
        <begin position="19"/>
        <end position="236"/>
    </location>
</feature>
<comment type="caution">
    <text evidence="3">The sequence shown here is derived from an EMBL/GenBank/DDBJ whole genome shotgun (WGS) entry which is preliminary data.</text>
</comment>
<dbReference type="GO" id="GO:0006508">
    <property type="term" value="P:proteolysis"/>
    <property type="evidence" value="ECO:0007669"/>
    <property type="project" value="UniProtKB-KW"/>
</dbReference>
<evidence type="ECO:0000313" key="3">
    <source>
        <dbReference type="EMBL" id="TBN54965.1"/>
    </source>
</evidence>
<dbReference type="SUPFAM" id="SSF50494">
    <property type="entry name" value="Trypsin-like serine proteases"/>
    <property type="match status" value="1"/>
</dbReference>
<keyword evidence="3" id="KW-0378">Hydrolase</keyword>
<feature type="domain" description="Peptidase S1" evidence="2">
    <location>
        <begin position="41"/>
        <end position="217"/>
    </location>
</feature>
<dbReference type="InterPro" id="IPR009003">
    <property type="entry name" value="Peptidase_S1_PA"/>
</dbReference>
<keyword evidence="3" id="KW-0645">Protease</keyword>
<dbReference type="PRINTS" id="PR00722">
    <property type="entry name" value="CHYMOTRYPSIN"/>
</dbReference>
<dbReference type="EMBL" id="SIUB01000001">
    <property type="protein sequence ID" value="TBN54965.1"/>
    <property type="molecule type" value="Genomic_DNA"/>
</dbReference>
<dbReference type="RefSeq" id="WP_131001217.1">
    <property type="nucleotide sequence ID" value="NZ_JBHSZR010000002.1"/>
</dbReference>